<dbReference type="AlphaFoldDB" id="A0A0K8P3E1"/>
<dbReference type="OrthoDB" id="9809730at2"/>
<dbReference type="STRING" id="1547922.ISF6_2998"/>
<dbReference type="GO" id="GO:0003677">
    <property type="term" value="F:DNA binding"/>
    <property type="evidence" value="ECO:0007669"/>
    <property type="project" value="InterPro"/>
</dbReference>
<dbReference type="InterPro" id="IPR010982">
    <property type="entry name" value="Lambda_DNA-bd_dom_sf"/>
</dbReference>
<dbReference type="Proteomes" id="UP000037660">
    <property type="component" value="Unassembled WGS sequence"/>
</dbReference>
<dbReference type="SUPFAM" id="SSF47413">
    <property type="entry name" value="lambda repressor-like DNA-binding domains"/>
    <property type="match status" value="1"/>
</dbReference>
<comment type="caution">
    <text evidence="2">The sequence shown here is derived from an EMBL/GenBank/DDBJ whole genome shotgun (WGS) entry which is preliminary data.</text>
</comment>
<dbReference type="InterPro" id="IPR001387">
    <property type="entry name" value="Cro/C1-type_HTH"/>
</dbReference>
<reference evidence="3" key="1">
    <citation type="submission" date="2015-07" db="EMBL/GenBank/DDBJ databases">
        <title>Discovery of a poly(ethylene terephthalate assimilation.</title>
        <authorList>
            <person name="Yoshida S."/>
            <person name="Hiraga K."/>
            <person name="Takehana T."/>
            <person name="Taniguchi I."/>
            <person name="Yamaji H."/>
            <person name="Maeda Y."/>
            <person name="Toyohara K."/>
            <person name="Miyamoto K."/>
            <person name="Kimura Y."/>
            <person name="Oda K."/>
        </authorList>
    </citation>
    <scope>NUCLEOTIDE SEQUENCE [LARGE SCALE GENOMIC DNA]</scope>
    <source>
        <strain evidence="3">NBRC 110686 / TISTR 2288 / 201-F6</strain>
    </source>
</reference>
<evidence type="ECO:0000313" key="2">
    <source>
        <dbReference type="EMBL" id="GAP37143.1"/>
    </source>
</evidence>
<dbReference type="PROSITE" id="PS50943">
    <property type="entry name" value="HTH_CROC1"/>
    <property type="match status" value="1"/>
</dbReference>
<keyword evidence="3" id="KW-1185">Reference proteome</keyword>
<sequence length="92" mass="9855">MPPFPAVIPQVATPPRVARRHPFLVLLGERIREERARKGMSRKALALDADISERHLANLERGVGNASVLVLLGVAGALRCQITDLLVGAPSG</sequence>
<dbReference type="SMART" id="SM00530">
    <property type="entry name" value="HTH_XRE"/>
    <property type="match status" value="1"/>
</dbReference>
<dbReference type="RefSeq" id="WP_054021096.1">
    <property type="nucleotide sequence ID" value="NZ_BBYR01000043.1"/>
</dbReference>
<dbReference type="Pfam" id="PF01381">
    <property type="entry name" value="HTH_3"/>
    <property type="match status" value="1"/>
</dbReference>
<organism evidence="2 3">
    <name type="scientific">Piscinibacter sakaiensis</name>
    <name type="common">Ideonella sakaiensis</name>
    <dbReference type="NCBI Taxonomy" id="1547922"/>
    <lineage>
        <taxon>Bacteria</taxon>
        <taxon>Pseudomonadati</taxon>
        <taxon>Pseudomonadota</taxon>
        <taxon>Betaproteobacteria</taxon>
        <taxon>Burkholderiales</taxon>
        <taxon>Sphaerotilaceae</taxon>
        <taxon>Piscinibacter</taxon>
    </lineage>
</organism>
<evidence type="ECO:0000259" key="1">
    <source>
        <dbReference type="PROSITE" id="PS50943"/>
    </source>
</evidence>
<dbReference type="CDD" id="cd00093">
    <property type="entry name" value="HTH_XRE"/>
    <property type="match status" value="1"/>
</dbReference>
<dbReference type="Gene3D" id="1.10.260.40">
    <property type="entry name" value="lambda repressor-like DNA-binding domains"/>
    <property type="match status" value="1"/>
</dbReference>
<accession>A0A0K8P3E1</accession>
<protein>
    <submittedName>
        <fullName evidence="2">Regulatory protein of benzoate catabolism</fullName>
    </submittedName>
</protein>
<name>A0A0K8P3E1_PISS1</name>
<proteinExistence type="predicted"/>
<gene>
    <name evidence="2" type="ORF">ISF6_2998</name>
</gene>
<evidence type="ECO:0000313" key="3">
    <source>
        <dbReference type="Proteomes" id="UP000037660"/>
    </source>
</evidence>
<reference evidence="2 3" key="2">
    <citation type="journal article" date="2016" name="Science">
        <title>A bacterium that degrades and assimilates poly(ethylene terephthalate).</title>
        <authorList>
            <person name="Yoshida S."/>
            <person name="Hiraga K."/>
            <person name="Takehana T."/>
            <person name="Taniguchi I."/>
            <person name="Yamaji H."/>
            <person name="Maeda Y."/>
            <person name="Toyohara K."/>
            <person name="Miyamoto K."/>
            <person name="Kimura Y."/>
            <person name="Oda K."/>
        </authorList>
    </citation>
    <scope>NUCLEOTIDE SEQUENCE [LARGE SCALE GENOMIC DNA]</scope>
    <source>
        <strain evidence="3">NBRC 110686 / TISTR 2288 / 201-F6</strain>
    </source>
</reference>
<feature type="domain" description="HTH cro/C1-type" evidence="1">
    <location>
        <begin position="31"/>
        <end position="85"/>
    </location>
</feature>
<dbReference type="EMBL" id="BBYR01000043">
    <property type="protein sequence ID" value="GAP37143.1"/>
    <property type="molecule type" value="Genomic_DNA"/>
</dbReference>